<evidence type="ECO:0000313" key="3">
    <source>
        <dbReference type="EMBL" id="KIA93565.1"/>
    </source>
</evidence>
<organism evidence="3 4">
    <name type="scientific">Pedobacter kyungheensis</name>
    <dbReference type="NCBI Taxonomy" id="1069985"/>
    <lineage>
        <taxon>Bacteria</taxon>
        <taxon>Pseudomonadati</taxon>
        <taxon>Bacteroidota</taxon>
        <taxon>Sphingobacteriia</taxon>
        <taxon>Sphingobacteriales</taxon>
        <taxon>Sphingobacteriaceae</taxon>
        <taxon>Pedobacter</taxon>
    </lineage>
</organism>
<dbReference type="Proteomes" id="UP000031246">
    <property type="component" value="Unassembled WGS sequence"/>
</dbReference>
<dbReference type="AlphaFoldDB" id="A0A0C1DI13"/>
<dbReference type="Gene3D" id="1.20.1600.10">
    <property type="entry name" value="Outer membrane efflux proteins (OEP)"/>
    <property type="match status" value="1"/>
</dbReference>
<dbReference type="InterPro" id="IPR010131">
    <property type="entry name" value="MdtP/NodT-like"/>
</dbReference>
<accession>A0A0C1DI13</accession>
<name>A0A0C1DI13_9SPHI</name>
<comment type="similarity">
    <text evidence="1">Belongs to the outer membrane factor (OMF) (TC 1.B.17) family.</text>
</comment>
<keyword evidence="2" id="KW-0732">Signal</keyword>
<reference evidence="3 4" key="1">
    <citation type="submission" date="2014-10" db="EMBL/GenBank/DDBJ databases">
        <title>Pedobacter Kyungheensis.</title>
        <authorList>
            <person name="Anderson B.M."/>
            <person name="Newman J.D."/>
        </authorList>
    </citation>
    <scope>NUCLEOTIDE SEQUENCE [LARGE SCALE GENOMIC DNA]</scope>
    <source>
        <strain evidence="3 4">KACC 16221</strain>
    </source>
</reference>
<dbReference type="OrthoDB" id="9791261at2"/>
<protein>
    <submittedName>
        <fullName evidence="3">Cation transporter</fullName>
    </submittedName>
</protein>
<dbReference type="EMBL" id="JSYN01000014">
    <property type="protein sequence ID" value="KIA93565.1"/>
    <property type="molecule type" value="Genomic_DNA"/>
</dbReference>
<comment type="caution">
    <text evidence="3">The sequence shown here is derived from an EMBL/GenBank/DDBJ whole genome shotgun (WGS) entry which is preliminary data.</text>
</comment>
<dbReference type="PANTHER" id="PTHR30203">
    <property type="entry name" value="OUTER MEMBRANE CATION EFFLUX PROTEIN"/>
    <property type="match status" value="1"/>
</dbReference>
<dbReference type="RefSeq" id="WP_039476491.1">
    <property type="nucleotide sequence ID" value="NZ_JSYN01000014.1"/>
</dbReference>
<sequence length="423" mass="48261">MSRIYLLFLSFWLYAMPVTFAQTDTLKLDLKQAEQRFLSQNYDLIAANYEIDRAHADVITARLFDNPELEYENLFYNHETKKFLQTSYQYGQYAASLSQLVKLAGKRNKNIKLAQTGTKLSELAYFDLLRSLKFELQSTFYQSYYAALSVALYEQQIQSTGQLLNAYEIQLKMGNVAAKDVIRIKSLLIGLKAELAALLNELEDNNKDLKLLCGIPAATPLNLILPGDAIKTPGPEQLPYNQLLDSARVNRSDLKLAKTNLEYNELNLKLQKAMAVPDVEISLSYDLKGNYPEKYTGLGLKIPIPLFNRNQGEIKKAKVGIDDATAKLQKQELQLENEVFNAYRTALRNEKLYQEIDPTFSGDFNTLITGLIKNFKARNISLIEFLDLYDAYKTNTLQLNKVQLERMNSRAELNYVTGSNIFK</sequence>
<proteinExistence type="inferred from homology"/>
<feature type="signal peptide" evidence="2">
    <location>
        <begin position="1"/>
        <end position="21"/>
    </location>
</feature>
<dbReference type="PANTHER" id="PTHR30203:SF23">
    <property type="entry name" value="OUTER MEMBRANE EFFLUX PROTEIN"/>
    <property type="match status" value="1"/>
</dbReference>
<evidence type="ECO:0000313" key="4">
    <source>
        <dbReference type="Proteomes" id="UP000031246"/>
    </source>
</evidence>
<dbReference type="SUPFAM" id="SSF56954">
    <property type="entry name" value="Outer membrane efflux proteins (OEP)"/>
    <property type="match status" value="1"/>
</dbReference>
<dbReference type="GO" id="GO:0015562">
    <property type="term" value="F:efflux transmembrane transporter activity"/>
    <property type="evidence" value="ECO:0007669"/>
    <property type="project" value="InterPro"/>
</dbReference>
<evidence type="ECO:0000256" key="1">
    <source>
        <dbReference type="ARBA" id="ARBA00007613"/>
    </source>
</evidence>
<dbReference type="Pfam" id="PF02321">
    <property type="entry name" value="OEP"/>
    <property type="match status" value="2"/>
</dbReference>
<keyword evidence="4" id="KW-1185">Reference proteome</keyword>
<gene>
    <name evidence="3" type="ORF">OC25_12380</name>
</gene>
<dbReference type="InterPro" id="IPR003423">
    <property type="entry name" value="OMP_efflux"/>
</dbReference>
<feature type="chain" id="PRO_5002129947" evidence="2">
    <location>
        <begin position="22"/>
        <end position="423"/>
    </location>
</feature>
<evidence type="ECO:0000256" key="2">
    <source>
        <dbReference type="SAM" id="SignalP"/>
    </source>
</evidence>